<dbReference type="InterPro" id="IPR017517">
    <property type="entry name" value="Maleyloyr_isom"/>
</dbReference>
<feature type="domain" description="Mycothiol-dependent maleylpyruvate isomerase metal-binding" evidence="2">
    <location>
        <begin position="7"/>
        <end position="127"/>
    </location>
</feature>
<protein>
    <submittedName>
        <fullName evidence="3">Unannotated protein</fullName>
    </submittedName>
</protein>
<dbReference type="NCBIfam" id="TIGR03086">
    <property type="entry name" value="TIGR03086 family metal-binding protein"/>
    <property type="match status" value="1"/>
</dbReference>
<dbReference type="InterPro" id="IPR017520">
    <property type="entry name" value="CHP03086"/>
</dbReference>
<dbReference type="SUPFAM" id="SSF109854">
    <property type="entry name" value="DinB/YfiT-like putative metalloenzymes"/>
    <property type="match status" value="1"/>
</dbReference>
<organism evidence="3">
    <name type="scientific">freshwater metagenome</name>
    <dbReference type="NCBI Taxonomy" id="449393"/>
    <lineage>
        <taxon>unclassified sequences</taxon>
        <taxon>metagenomes</taxon>
        <taxon>ecological metagenomes</taxon>
    </lineage>
</organism>
<reference evidence="3" key="1">
    <citation type="submission" date="2020-05" db="EMBL/GenBank/DDBJ databases">
        <authorList>
            <person name="Chiriac C."/>
            <person name="Salcher M."/>
            <person name="Ghai R."/>
            <person name="Kavagutti S V."/>
        </authorList>
    </citation>
    <scope>NUCLEOTIDE SEQUENCE</scope>
</reference>
<dbReference type="InterPro" id="IPR024344">
    <property type="entry name" value="MDMPI_metal-binding"/>
</dbReference>
<dbReference type="GO" id="GO:0046872">
    <property type="term" value="F:metal ion binding"/>
    <property type="evidence" value="ECO:0007669"/>
    <property type="project" value="InterPro"/>
</dbReference>
<dbReference type="AlphaFoldDB" id="A0A6J6NJC8"/>
<name>A0A6J6NJC8_9ZZZZ</name>
<feature type="region of interest" description="Disordered" evidence="1">
    <location>
        <begin position="152"/>
        <end position="200"/>
    </location>
</feature>
<evidence type="ECO:0000313" key="3">
    <source>
        <dbReference type="EMBL" id="CAB4684513.1"/>
    </source>
</evidence>
<dbReference type="NCBIfam" id="TIGR03083">
    <property type="entry name" value="maleylpyruvate isomerase family mycothiol-dependent enzyme"/>
    <property type="match status" value="1"/>
</dbReference>
<dbReference type="InterPro" id="IPR034660">
    <property type="entry name" value="DinB/YfiT-like"/>
</dbReference>
<dbReference type="Gene3D" id="1.20.120.450">
    <property type="entry name" value="dinb family like domain"/>
    <property type="match status" value="1"/>
</dbReference>
<sequence length="200" mass="20606">MDTIDLAPATRTLALLASTTRDDQLGDPTPCPAYTVADLLAHVVGLTRAFTDAATKASTGGVEPGESPGLAIGWRDQLAADLDALAQAWTDPAAYDGMTWAGPVEVPGPVAALIAIDEVVVHGWDLAVATGRTYPADPLSVQRCAEFVASFEPPEGGPADDGGLFGPPVEVGASTSDLDRLIGLTGRDPQWSPRRSSSAT</sequence>
<accession>A0A6J6NJC8</accession>
<proteinExistence type="predicted"/>
<gene>
    <name evidence="3" type="ORF">UFOPK2579_00039</name>
</gene>
<evidence type="ECO:0000259" key="2">
    <source>
        <dbReference type="Pfam" id="PF11716"/>
    </source>
</evidence>
<evidence type="ECO:0000256" key="1">
    <source>
        <dbReference type="SAM" id="MobiDB-lite"/>
    </source>
</evidence>
<dbReference type="Pfam" id="PF11716">
    <property type="entry name" value="MDMPI_N"/>
    <property type="match status" value="1"/>
</dbReference>
<dbReference type="EMBL" id="CAEZXR010000002">
    <property type="protein sequence ID" value="CAB4684513.1"/>
    <property type="molecule type" value="Genomic_DNA"/>
</dbReference>